<accession>A0A942T1A1</accession>
<gene>
    <name evidence="10" type="ORF">KHB02_013460</name>
    <name evidence="9" type="ORF">KHB02_22525</name>
</gene>
<protein>
    <submittedName>
        <fullName evidence="9">Acyltransferase</fullName>
    </submittedName>
</protein>
<evidence type="ECO:0000256" key="1">
    <source>
        <dbReference type="ARBA" id="ARBA00004651"/>
    </source>
</evidence>
<keyword evidence="5 7" id="KW-1133">Transmembrane helix</keyword>
<name>A0A942T1A1_9BACI</name>
<feature type="transmembrane region" description="Helical" evidence="7">
    <location>
        <begin position="231"/>
        <end position="250"/>
    </location>
</feature>
<keyword evidence="9" id="KW-0012">Acyltransferase</keyword>
<feature type="transmembrane region" description="Helical" evidence="7">
    <location>
        <begin position="160"/>
        <end position="179"/>
    </location>
</feature>
<comment type="similarity">
    <text evidence="2">Belongs to the acyltransferase 3 family.</text>
</comment>
<evidence type="ECO:0000313" key="9">
    <source>
        <dbReference type="EMBL" id="MBS4184174.1"/>
    </source>
</evidence>
<keyword evidence="6 7" id="KW-0472">Membrane</keyword>
<feature type="transmembrane region" description="Helical" evidence="7">
    <location>
        <begin position="128"/>
        <end position="148"/>
    </location>
</feature>
<dbReference type="Proteomes" id="UP000677265">
    <property type="component" value="Unassembled WGS sequence"/>
</dbReference>
<dbReference type="GO" id="GO:0005886">
    <property type="term" value="C:plasma membrane"/>
    <property type="evidence" value="ECO:0007669"/>
    <property type="project" value="UniProtKB-SubCell"/>
</dbReference>
<reference evidence="9" key="1">
    <citation type="submission" date="2021-05" db="EMBL/GenBank/DDBJ databases">
        <title>Novel Bacillus species.</title>
        <authorList>
            <person name="Liu G."/>
        </authorList>
    </citation>
    <scope>NUCLEOTIDE SEQUENCE</scope>
    <source>
        <strain evidence="9 11">FJAT-50051</strain>
    </source>
</reference>
<keyword evidence="4 7" id="KW-0812">Transmembrane</keyword>
<evidence type="ECO:0000313" key="10">
    <source>
        <dbReference type="EMBL" id="MCH6266531.1"/>
    </source>
</evidence>
<evidence type="ECO:0000256" key="4">
    <source>
        <dbReference type="ARBA" id="ARBA00022692"/>
    </source>
</evidence>
<evidence type="ECO:0000256" key="5">
    <source>
        <dbReference type="ARBA" id="ARBA00022989"/>
    </source>
</evidence>
<feature type="transmembrane region" description="Helical" evidence="7">
    <location>
        <begin position="338"/>
        <end position="359"/>
    </location>
</feature>
<feature type="domain" description="Acyltransferase 3" evidence="8">
    <location>
        <begin position="7"/>
        <end position="360"/>
    </location>
</feature>
<evidence type="ECO:0000256" key="7">
    <source>
        <dbReference type="SAM" id="Phobius"/>
    </source>
</evidence>
<comment type="caution">
    <text evidence="9">The sequence shown here is derived from an EMBL/GenBank/DDBJ whole genome shotgun (WGS) entry which is preliminary data.</text>
</comment>
<organism evidence="9">
    <name type="scientific">Neobacillus citreus</name>
    <dbReference type="NCBI Taxonomy" id="2833578"/>
    <lineage>
        <taxon>Bacteria</taxon>
        <taxon>Bacillati</taxon>
        <taxon>Bacillota</taxon>
        <taxon>Bacilli</taxon>
        <taxon>Bacillales</taxon>
        <taxon>Bacillaceae</taxon>
        <taxon>Neobacillus</taxon>
    </lineage>
</organism>
<feature type="transmembrane region" description="Helical" evidence="7">
    <location>
        <begin position="90"/>
        <end position="108"/>
    </location>
</feature>
<keyword evidence="9" id="KW-0808">Transferase</keyword>
<evidence type="ECO:0000256" key="2">
    <source>
        <dbReference type="ARBA" id="ARBA00007400"/>
    </source>
</evidence>
<dbReference type="GO" id="GO:0016413">
    <property type="term" value="F:O-acetyltransferase activity"/>
    <property type="evidence" value="ECO:0007669"/>
    <property type="project" value="TreeGrafter"/>
</dbReference>
<dbReference type="InterPro" id="IPR002656">
    <property type="entry name" value="Acyl_transf_3_dom"/>
</dbReference>
<evidence type="ECO:0000256" key="3">
    <source>
        <dbReference type="ARBA" id="ARBA00022475"/>
    </source>
</evidence>
<keyword evidence="11" id="KW-1185">Reference proteome</keyword>
<sequence length="374" mass="43541">MKKVKLEEIEVLRGIAFLAVVLQHALAAIFIQPDINLSKITIATTLLGLTRFAVPLFVFISGVVLFYNYNNKLDYRSFLRKRFTQIFIPYFFWTIFYYVWASMLGGVASTSTFGQIQDITQLTFTGEGYYHLWFMVMIIPFYFLFPFFRTFLSKYRRMSTNLMVLTVFFAINLSIVWALNRGFIHSANPNLGFIFNYLDRNFIFWIFYFILGGFVGLYYEQWKIFVRRSRFFIMAGIGICVYLIYSDIAIINQNLTGNNYIQSSWVTGPLRPFMMVAILFLIVFIFFITEKLVQKKSFITKMLNAFGKYSFGAYLIHAFVLRFTNQLAINFFSNSGVFFQTAVSFILCSIISTLFCLIISKMKISSGEVIMGKV</sequence>
<feature type="transmembrane region" description="Helical" evidence="7">
    <location>
        <begin position="270"/>
        <end position="288"/>
    </location>
</feature>
<dbReference type="RefSeq" id="WP_213144080.1">
    <property type="nucleotide sequence ID" value="NZ_JAGYPE020000022.1"/>
</dbReference>
<dbReference type="Pfam" id="PF01757">
    <property type="entry name" value="Acyl_transf_3"/>
    <property type="match status" value="1"/>
</dbReference>
<dbReference type="GO" id="GO:0009246">
    <property type="term" value="P:enterobacterial common antigen biosynthetic process"/>
    <property type="evidence" value="ECO:0007669"/>
    <property type="project" value="TreeGrafter"/>
</dbReference>
<dbReference type="AlphaFoldDB" id="A0A942T1A1"/>
<evidence type="ECO:0000313" key="11">
    <source>
        <dbReference type="Proteomes" id="UP000677265"/>
    </source>
</evidence>
<dbReference type="EMBL" id="JAGYPE020000022">
    <property type="protein sequence ID" value="MCH6266531.1"/>
    <property type="molecule type" value="Genomic_DNA"/>
</dbReference>
<keyword evidence="3" id="KW-1003">Cell membrane</keyword>
<feature type="transmembrane region" description="Helical" evidence="7">
    <location>
        <begin position="12"/>
        <end position="32"/>
    </location>
</feature>
<dbReference type="EMBL" id="JAGYPE010000004">
    <property type="protein sequence ID" value="MBS4184174.1"/>
    <property type="molecule type" value="Genomic_DNA"/>
</dbReference>
<feature type="transmembrane region" description="Helical" evidence="7">
    <location>
        <begin position="202"/>
        <end position="219"/>
    </location>
</feature>
<evidence type="ECO:0000259" key="8">
    <source>
        <dbReference type="Pfam" id="PF01757"/>
    </source>
</evidence>
<dbReference type="PANTHER" id="PTHR40074">
    <property type="entry name" value="O-ACETYLTRANSFERASE WECH"/>
    <property type="match status" value="1"/>
</dbReference>
<proteinExistence type="inferred from homology"/>
<dbReference type="PANTHER" id="PTHR40074:SF2">
    <property type="entry name" value="O-ACETYLTRANSFERASE WECH"/>
    <property type="match status" value="1"/>
</dbReference>
<feature type="transmembrane region" description="Helical" evidence="7">
    <location>
        <begin position="309"/>
        <end position="332"/>
    </location>
</feature>
<comment type="subcellular location">
    <subcellularLocation>
        <location evidence="1">Cell membrane</location>
        <topology evidence="1">Multi-pass membrane protein</topology>
    </subcellularLocation>
</comment>
<evidence type="ECO:0000256" key="6">
    <source>
        <dbReference type="ARBA" id="ARBA00023136"/>
    </source>
</evidence>
<feature type="transmembrane region" description="Helical" evidence="7">
    <location>
        <begin position="52"/>
        <end position="69"/>
    </location>
</feature>